<evidence type="ECO:0000256" key="1">
    <source>
        <dbReference type="SAM" id="Phobius"/>
    </source>
</evidence>
<dbReference type="Proteomes" id="UP001499974">
    <property type="component" value="Unassembled WGS sequence"/>
</dbReference>
<keyword evidence="1" id="KW-1133">Transmembrane helix</keyword>
<keyword evidence="3" id="KW-1185">Reference proteome</keyword>
<name>A0ABP8XWP5_9ACTN</name>
<feature type="transmembrane region" description="Helical" evidence="1">
    <location>
        <begin position="98"/>
        <end position="118"/>
    </location>
</feature>
<dbReference type="Pfam" id="PF19853">
    <property type="entry name" value="DUF6328"/>
    <property type="match status" value="1"/>
</dbReference>
<organism evidence="2 3">
    <name type="scientific">Nocardioides conyzicola</name>
    <dbReference type="NCBI Taxonomy" id="1651781"/>
    <lineage>
        <taxon>Bacteria</taxon>
        <taxon>Bacillati</taxon>
        <taxon>Actinomycetota</taxon>
        <taxon>Actinomycetes</taxon>
        <taxon>Propionibacteriales</taxon>
        <taxon>Nocardioidaceae</taxon>
        <taxon>Nocardioides</taxon>
    </lineage>
</organism>
<evidence type="ECO:0000313" key="2">
    <source>
        <dbReference type="EMBL" id="GAA4715175.1"/>
    </source>
</evidence>
<dbReference type="RefSeq" id="WP_345523127.1">
    <property type="nucleotide sequence ID" value="NZ_BAABKM010000003.1"/>
</dbReference>
<gene>
    <name evidence="2" type="ORF">GCM10023349_38280</name>
</gene>
<sequence length="163" mass="17513">MRHGRDETDEERVDRKFDDLLQELRVVQTGAQLTAGFLLTLPFQDSFSDLDRFQEGLYLGLVLLAALTTALVLAPVAVHRRLSGQHVKSRILVAGHRLASCALAAIALLVTGMVTFIVDVVVDRAWACVAGGAMAIVLLLLLVVLPRSLRRIAAVEEGSGSGG</sequence>
<keyword evidence="1" id="KW-0472">Membrane</keyword>
<feature type="transmembrane region" description="Helical" evidence="1">
    <location>
        <begin position="124"/>
        <end position="145"/>
    </location>
</feature>
<protein>
    <submittedName>
        <fullName evidence="2">DUF6328 family protein</fullName>
    </submittedName>
</protein>
<feature type="transmembrane region" description="Helical" evidence="1">
    <location>
        <begin position="57"/>
        <end position="78"/>
    </location>
</feature>
<dbReference type="EMBL" id="BAABKM010000003">
    <property type="protein sequence ID" value="GAA4715175.1"/>
    <property type="molecule type" value="Genomic_DNA"/>
</dbReference>
<reference evidence="3" key="1">
    <citation type="journal article" date="2019" name="Int. J. Syst. Evol. Microbiol.">
        <title>The Global Catalogue of Microorganisms (GCM) 10K type strain sequencing project: providing services to taxonomists for standard genome sequencing and annotation.</title>
        <authorList>
            <consortium name="The Broad Institute Genomics Platform"/>
            <consortium name="The Broad Institute Genome Sequencing Center for Infectious Disease"/>
            <person name="Wu L."/>
            <person name="Ma J."/>
        </authorList>
    </citation>
    <scope>NUCLEOTIDE SEQUENCE [LARGE SCALE GENOMIC DNA]</scope>
    <source>
        <strain evidence="3">JCM 18531</strain>
    </source>
</reference>
<comment type="caution">
    <text evidence="2">The sequence shown here is derived from an EMBL/GenBank/DDBJ whole genome shotgun (WGS) entry which is preliminary data.</text>
</comment>
<evidence type="ECO:0000313" key="3">
    <source>
        <dbReference type="Proteomes" id="UP001499974"/>
    </source>
</evidence>
<dbReference type="InterPro" id="IPR046291">
    <property type="entry name" value="DUF6328"/>
</dbReference>
<accession>A0ABP8XWP5</accession>
<keyword evidence="1" id="KW-0812">Transmembrane</keyword>
<proteinExistence type="predicted"/>